<dbReference type="Proteomes" id="UP001596484">
    <property type="component" value="Unassembled WGS sequence"/>
</dbReference>
<comment type="caution">
    <text evidence="1">The sequence shown here is derived from an EMBL/GenBank/DDBJ whole genome shotgun (WGS) entry which is preliminary data.</text>
</comment>
<dbReference type="PANTHER" id="PTHR43028:SF5">
    <property type="entry name" value="3'(2'),5'-BISPHOSPHATE NUCLEOTIDASE 1"/>
    <property type="match status" value="1"/>
</dbReference>
<evidence type="ECO:0000313" key="1">
    <source>
        <dbReference type="EMBL" id="MFC7449216.1"/>
    </source>
</evidence>
<keyword evidence="2" id="KW-1185">Reference proteome</keyword>
<proteinExistence type="predicted"/>
<dbReference type="InterPro" id="IPR000760">
    <property type="entry name" value="Inositol_monophosphatase-like"/>
</dbReference>
<dbReference type="EMBL" id="JBHTCS010000017">
    <property type="protein sequence ID" value="MFC7449216.1"/>
    <property type="molecule type" value="Genomic_DNA"/>
</dbReference>
<gene>
    <name evidence="1" type="ORF">ACFQS9_15080</name>
</gene>
<reference evidence="2" key="1">
    <citation type="journal article" date="2019" name="Int. J. Syst. Evol. Microbiol.">
        <title>The Global Catalogue of Microorganisms (GCM) 10K type strain sequencing project: providing services to taxonomists for standard genome sequencing and annotation.</title>
        <authorList>
            <consortium name="The Broad Institute Genomics Platform"/>
            <consortium name="The Broad Institute Genome Sequencing Center for Infectious Disease"/>
            <person name="Wu L."/>
            <person name="Ma J."/>
        </authorList>
    </citation>
    <scope>NUCLEOTIDE SEQUENCE [LARGE SCALE GENOMIC DNA]</scope>
    <source>
        <strain evidence="2">ICMP 19430</strain>
    </source>
</reference>
<accession>A0ABW2RZE9</accession>
<sequence length="262" mass="27560">MTTDAVTSTPLRPAAQGDADGRAAAEIATAAGELLLVYRMELEREGVVPAHVRKAGDRLSHEFLVATLGERFPGDAVLSEEGADDLDRLGADRVWIVDPLDGTREFGEPGRTDWAVHVALVEGGELVAGAVAMPALGVTFSTADAAAPHPPLPAAPRVVVSRTRRPEPVMAMATALGAELIEMGSAGAKAMAVVRGEADVYAHAGGQYEWDSAAPVVVARAAGLHVSRIDGSELHYNQRSPWLPDLLICRPELAGTVLEELR</sequence>
<dbReference type="GO" id="GO:0008441">
    <property type="term" value="F:3'(2'),5'-bisphosphate nucleotidase activity"/>
    <property type="evidence" value="ECO:0007669"/>
    <property type="project" value="UniProtKB-EC"/>
</dbReference>
<dbReference type="PANTHER" id="PTHR43028">
    <property type="entry name" value="3'(2'),5'-BISPHOSPHATE NUCLEOTIDASE 1"/>
    <property type="match status" value="1"/>
</dbReference>
<protein>
    <submittedName>
        <fullName evidence="1">3'(2'),5'-bisphosphate nucleotidase CysQ</fullName>
        <ecNumber evidence="1">3.1.3.7</ecNumber>
    </submittedName>
</protein>
<dbReference type="SUPFAM" id="SSF56655">
    <property type="entry name" value="Carbohydrate phosphatase"/>
    <property type="match status" value="1"/>
</dbReference>
<dbReference type="Gene3D" id="3.30.540.10">
    <property type="entry name" value="Fructose-1,6-Bisphosphatase, subunit A, domain 1"/>
    <property type="match status" value="1"/>
</dbReference>
<dbReference type="RefSeq" id="WP_378405999.1">
    <property type="nucleotide sequence ID" value="NZ_JBHTCS010000017.1"/>
</dbReference>
<organism evidence="1 2">
    <name type="scientific">Rhodococcus daqingensis</name>
    <dbReference type="NCBI Taxonomy" id="2479363"/>
    <lineage>
        <taxon>Bacteria</taxon>
        <taxon>Bacillati</taxon>
        <taxon>Actinomycetota</taxon>
        <taxon>Actinomycetes</taxon>
        <taxon>Mycobacteriales</taxon>
        <taxon>Nocardiaceae</taxon>
        <taxon>Rhodococcus</taxon>
    </lineage>
</organism>
<name>A0ABW2RZE9_9NOCA</name>
<evidence type="ECO:0000313" key="2">
    <source>
        <dbReference type="Proteomes" id="UP001596484"/>
    </source>
</evidence>
<dbReference type="EC" id="3.1.3.7" evidence="1"/>
<dbReference type="Gene3D" id="3.40.190.80">
    <property type="match status" value="1"/>
</dbReference>
<dbReference type="CDD" id="cd01638">
    <property type="entry name" value="CysQ"/>
    <property type="match status" value="1"/>
</dbReference>
<dbReference type="PRINTS" id="PR00377">
    <property type="entry name" value="IMPHPHTASES"/>
</dbReference>
<dbReference type="Pfam" id="PF00459">
    <property type="entry name" value="Inositol_P"/>
    <property type="match status" value="2"/>
</dbReference>
<dbReference type="InterPro" id="IPR050725">
    <property type="entry name" value="CysQ/Inositol_MonoPase"/>
</dbReference>
<keyword evidence="1" id="KW-0378">Hydrolase</keyword>